<proteinExistence type="predicted"/>
<dbReference type="eggNOG" id="COG1752">
    <property type="taxonomic scope" value="Bacteria"/>
</dbReference>
<name>G7CH76_MYCT3</name>
<evidence type="ECO:0000313" key="1">
    <source>
        <dbReference type="EMBL" id="EHI12186.1"/>
    </source>
</evidence>
<protein>
    <submittedName>
        <fullName evidence="1">Alpha-beta hydrolase superfamily esterase</fullName>
    </submittedName>
</protein>
<keyword evidence="2" id="KW-1185">Reference proteome</keyword>
<dbReference type="AlphaFoldDB" id="G7CH76"/>
<sequence length="87" mass="9478">MLAMALHAFNLAITQRLAVDNTRFEESIELRGIPQPCPIAISPTDFPHSAELIARSETLARKWLSTPHPATGQAAMLAPHCHGPNRA</sequence>
<organism evidence="1 2">
    <name type="scientific">Mycolicibacterium thermoresistibile (strain ATCC 19527 / DSM 44167 / CIP 105390 / JCM 6362 / NCTC 10409 / 316)</name>
    <name type="common">Mycobacterium thermoresistibile</name>
    <dbReference type="NCBI Taxonomy" id="1078020"/>
    <lineage>
        <taxon>Bacteria</taxon>
        <taxon>Bacillati</taxon>
        <taxon>Actinomycetota</taxon>
        <taxon>Actinomycetes</taxon>
        <taxon>Mycobacteriales</taxon>
        <taxon>Mycobacteriaceae</taxon>
        <taxon>Mycolicibacterium</taxon>
    </lineage>
</organism>
<dbReference type="Proteomes" id="UP000004915">
    <property type="component" value="Unassembled WGS sequence"/>
</dbReference>
<evidence type="ECO:0000313" key="2">
    <source>
        <dbReference type="Proteomes" id="UP000004915"/>
    </source>
</evidence>
<gene>
    <name evidence="1" type="ORF">KEK_14843</name>
</gene>
<reference evidence="1 2" key="1">
    <citation type="submission" date="2011-11" db="EMBL/GenBank/DDBJ databases">
        <authorList>
            <consortium name="Tuberculosis Structural Genomics Consortium"/>
            <person name="Ioerger T.R."/>
        </authorList>
    </citation>
    <scope>NUCLEOTIDE SEQUENCE [LARGE SCALE GENOMIC DNA]</scope>
    <source>
        <strain evidence="2">ATCC 19527 / DSM 44167 / CIP 105390 / JCM 6362 / NCTC 10409 / 316</strain>
    </source>
</reference>
<dbReference type="GO" id="GO:0016787">
    <property type="term" value="F:hydrolase activity"/>
    <property type="evidence" value="ECO:0007669"/>
    <property type="project" value="UniProtKB-KW"/>
</dbReference>
<dbReference type="PATRIC" id="fig|1078020.3.peg.2919"/>
<accession>G7CH76</accession>
<comment type="caution">
    <text evidence="1">The sequence shown here is derived from an EMBL/GenBank/DDBJ whole genome shotgun (WGS) entry which is preliminary data.</text>
</comment>
<keyword evidence="1" id="KW-0378">Hydrolase</keyword>
<dbReference type="EMBL" id="AGVE01000046">
    <property type="protein sequence ID" value="EHI12186.1"/>
    <property type="molecule type" value="Genomic_DNA"/>
</dbReference>